<dbReference type="PANTHER" id="PTHR23135">
    <property type="entry name" value="MUR LIGASE FAMILY MEMBER"/>
    <property type="match status" value="1"/>
</dbReference>
<evidence type="ECO:0000313" key="2">
    <source>
        <dbReference type="EMBL" id="SVC41954.1"/>
    </source>
</evidence>
<feature type="domain" description="Mur ligase N-terminal catalytic" evidence="1">
    <location>
        <begin position="26"/>
        <end position="103"/>
    </location>
</feature>
<protein>
    <recommendedName>
        <fullName evidence="1">Mur ligase N-terminal catalytic domain-containing protein</fullName>
    </recommendedName>
</protein>
<evidence type="ECO:0000259" key="1">
    <source>
        <dbReference type="Pfam" id="PF01225"/>
    </source>
</evidence>
<proteinExistence type="predicted"/>
<dbReference type="Gene3D" id="3.40.1390.10">
    <property type="entry name" value="MurE/MurF, N-terminal domain"/>
    <property type="match status" value="1"/>
</dbReference>
<dbReference type="SUPFAM" id="SSF53623">
    <property type="entry name" value="MurD-like peptide ligases, catalytic domain"/>
    <property type="match status" value="1"/>
</dbReference>
<dbReference type="GO" id="GO:0016881">
    <property type="term" value="F:acid-amino acid ligase activity"/>
    <property type="evidence" value="ECO:0007669"/>
    <property type="project" value="InterPro"/>
</dbReference>
<dbReference type="SUPFAM" id="SSF63418">
    <property type="entry name" value="MurE/MurF N-terminal domain"/>
    <property type="match status" value="1"/>
</dbReference>
<reference evidence="2" key="1">
    <citation type="submission" date="2018-05" db="EMBL/GenBank/DDBJ databases">
        <authorList>
            <person name="Lanie J.A."/>
            <person name="Ng W.-L."/>
            <person name="Kazmierczak K.M."/>
            <person name="Andrzejewski T.M."/>
            <person name="Davidsen T.M."/>
            <person name="Wayne K.J."/>
            <person name="Tettelin H."/>
            <person name="Glass J.I."/>
            <person name="Rusch D."/>
            <person name="Podicherti R."/>
            <person name="Tsui H.-C.T."/>
            <person name="Winkler M.E."/>
        </authorList>
    </citation>
    <scope>NUCLEOTIDE SEQUENCE</scope>
</reference>
<dbReference type="AlphaFoldDB" id="A0A382LYY2"/>
<dbReference type="GO" id="GO:0005524">
    <property type="term" value="F:ATP binding"/>
    <property type="evidence" value="ECO:0007669"/>
    <property type="project" value="InterPro"/>
</dbReference>
<dbReference type="PANTHER" id="PTHR23135:SF4">
    <property type="entry name" value="UDP-N-ACETYLMURAMOYL-L-ALANYL-D-GLUTAMATE--2,6-DIAMINOPIMELATE LIGASE MURE HOMOLOG, CHLOROPLASTIC"/>
    <property type="match status" value="1"/>
</dbReference>
<dbReference type="InterPro" id="IPR035911">
    <property type="entry name" value="MurE/MurF_N"/>
</dbReference>
<accession>A0A382LYY2</accession>
<dbReference type="Pfam" id="PF01225">
    <property type="entry name" value="Mur_ligase"/>
    <property type="match status" value="1"/>
</dbReference>
<gene>
    <name evidence="2" type="ORF">METZ01_LOCUS294808</name>
</gene>
<dbReference type="InterPro" id="IPR036565">
    <property type="entry name" value="Mur-like_cat_sf"/>
</dbReference>
<feature type="non-terminal residue" evidence="2">
    <location>
        <position position="132"/>
    </location>
</feature>
<sequence>MPTRSALASLLSGTETSYRGDADTVVTGIAYDSREVQPGDVFVAVPGFVHDGLRFVADALAAGAVAIVSEADPNSVNLAKAPTVWARVHNARAVLAPMAAAFYNNPSHELTVVGVTGTNGKTTVAALCQALL</sequence>
<organism evidence="2">
    <name type="scientific">marine metagenome</name>
    <dbReference type="NCBI Taxonomy" id="408172"/>
    <lineage>
        <taxon>unclassified sequences</taxon>
        <taxon>metagenomes</taxon>
        <taxon>ecological metagenomes</taxon>
    </lineage>
</organism>
<dbReference type="Gene3D" id="3.40.1190.10">
    <property type="entry name" value="Mur-like, catalytic domain"/>
    <property type="match status" value="1"/>
</dbReference>
<dbReference type="InterPro" id="IPR000713">
    <property type="entry name" value="Mur_ligase_N"/>
</dbReference>
<dbReference type="EMBL" id="UINC01090212">
    <property type="protein sequence ID" value="SVC41954.1"/>
    <property type="molecule type" value="Genomic_DNA"/>
</dbReference>
<name>A0A382LYY2_9ZZZZ</name>